<name>A0A916JJ15_9FLAO</name>
<feature type="binding site" evidence="7">
    <location>
        <position position="136"/>
    </location>
    <ligand>
        <name>(2S)-2-hydroxy-3-oxobutyl phosphate</name>
        <dbReference type="ChEBI" id="CHEBI:58830"/>
    </ligand>
</feature>
<dbReference type="NCBIfam" id="TIGR00114">
    <property type="entry name" value="lumazine-synth"/>
    <property type="match status" value="1"/>
</dbReference>
<comment type="function">
    <text evidence="7">Catalyzes the formation of 6,7-dimethyl-8-ribityllumazine by condensation of 5-amino-6-(D-ribitylamino)uracil with 3,4-dihydroxy-2-butanone 4-phosphate. This is the penultimate step in the biosynthesis of riboflavin.</text>
</comment>
<proteinExistence type="inferred from homology"/>
<feature type="binding site" evidence="7">
    <location>
        <position position="122"/>
    </location>
    <ligand>
        <name>5-amino-6-(D-ribitylamino)uracil</name>
        <dbReference type="ChEBI" id="CHEBI:15934"/>
    </ligand>
</feature>
<comment type="pathway">
    <text evidence="1 7">Cofactor biosynthesis; riboflavin biosynthesis; riboflavin from 2-hydroxy-3-oxobutyl phosphate and 5-amino-6-(D-ribitylamino)uracil: step 1/2.</text>
</comment>
<feature type="binding site" evidence="7">
    <location>
        <position position="31"/>
    </location>
    <ligand>
        <name>5-amino-6-(D-ribitylamino)uracil</name>
        <dbReference type="ChEBI" id="CHEBI:15934"/>
    </ligand>
</feature>
<dbReference type="RefSeq" id="WP_258540493.1">
    <property type="nucleotide sequence ID" value="NZ_OU015584.1"/>
</dbReference>
<dbReference type="EC" id="2.5.1.78" evidence="3 7"/>
<dbReference type="Gene3D" id="3.40.50.960">
    <property type="entry name" value="Lumazine/riboflavin synthase"/>
    <property type="match status" value="1"/>
</dbReference>
<dbReference type="EMBL" id="OU015584">
    <property type="protein sequence ID" value="CAG5076947.1"/>
    <property type="molecule type" value="Genomic_DNA"/>
</dbReference>
<feature type="active site" description="Proton donor" evidence="7">
    <location>
        <position position="97"/>
    </location>
</feature>
<dbReference type="HAMAP" id="MF_00178">
    <property type="entry name" value="Lumazine_synth"/>
    <property type="match status" value="1"/>
</dbReference>
<dbReference type="SUPFAM" id="SSF52121">
    <property type="entry name" value="Lumazine synthase"/>
    <property type="match status" value="1"/>
</dbReference>
<dbReference type="InterPro" id="IPR036467">
    <property type="entry name" value="LS/RS_sf"/>
</dbReference>
<evidence type="ECO:0000313" key="8">
    <source>
        <dbReference type="EMBL" id="CAG5076947.1"/>
    </source>
</evidence>
<organism evidence="8 9">
    <name type="scientific">Parvicella tangerina</name>
    <dbReference type="NCBI Taxonomy" id="2829795"/>
    <lineage>
        <taxon>Bacteria</taxon>
        <taxon>Pseudomonadati</taxon>
        <taxon>Bacteroidota</taxon>
        <taxon>Flavobacteriia</taxon>
        <taxon>Flavobacteriales</taxon>
        <taxon>Parvicellaceae</taxon>
        <taxon>Parvicella</taxon>
    </lineage>
</organism>
<dbReference type="CDD" id="cd09209">
    <property type="entry name" value="Lumazine_synthase-I"/>
    <property type="match status" value="1"/>
</dbReference>
<feature type="binding site" evidence="7">
    <location>
        <begin position="65"/>
        <end position="67"/>
    </location>
    <ligand>
        <name>5-amino-6-(D-ribitylamino)uracil</name>
        <dbReference type="ChEBI" id="CHEBI:15934"/>
    </ligand>
</feature>
<comment type="catalytic activity">
    <reaction evidence="6 7">
        <text>(2S)-2-hydroxy-3-oxobutyl phosphate + 5-amino-6-(D-ribitylamino)uracil = 6,7-dimethyl-8-(1-D-ribityl)lumazine + phosphate + 2 H2O + H(+)</text>
        <dbReference type="Rhea" id="RHEA:26152"/>
        <dbReference type="ChEBI" id="CHEBI:15377"/>
        <dbReference type="ChEBI" id="CHEBI:15378"/>
        <dbReference type="ChEBI" id="CHEBI:15934"/>
        <dbReference type="ChEBI" id="CHEBI:43474"/>
        <dbReference type="ChEBI" id="CHEBI:58201"/>
        <dbReference type="ChEBI" id="CHEBI:58830"/>
        <dbReference type="EC" id="2.5.1.78"/>
    </reaction>
</comment>
<keyword evidence="9" id="KW-1185">Reference proteome</keyword>
<evidence type="ECO:0000313" key="9">
    <source>
        <dbReference type="Proteomes" id="UP000683507"/>
    </source>
</evidence>
<feature type="binding site" evidence="7">
    <location>
        <begin position="89"/>
        <end position="91"/>
    </location>
    <ligand>
        <name>5-amino-6-(D-ribitylamino)uracil</name>
        <dbReference type="ChEBI" id="CHEBI:15934"/>
    </ligand>
</feature>
<evidence type="ECO:0000256" key="2">
    <source>
        <dbReference type="ARBA" id="ARBA00007424"/>
    </source>
</evidence>
<dbReference type="GO" id="GO:0000906">
    <property type="term" value="F:6,7-dimethyl-8-ribityllumazine synthase activity"/>
    <property type="evidence" value="ECO:0007669"/>
    <property type="project" value="UniProtKB-UniRule"/>
</dbReference>
<dbReference type="KEGG" id="ptan:CRYO30217_00252"/>
<dbReference type="GO" id="GO:0005829">
    <property type="term" value="C:cytosol"/>
    <property type="evidence" value="ECO:0007669"/>
    <property type="project" value="TreeGrafter"/>
</dbReference>
<gene>
    <name evidence="7 8" type="primary">ribH</name>
    <name evidence="8" type="ORF">CRYO30217_00252</name>
</gene>
<evidence type="ECO:0000256" key="4">
    <source>
        <dbReference type="ARBA" id="ARBA00022619"/>
    </source>
</evidence>
<dbReference type="GO" id="GO:0009231">
    <property type="term" value="P:riboflavin biosynthetic process"/>
    <property type="evidence" value="ECO:0007669"/>
    <property type="project" value="UniProtKB-UniRule"/>
</dbReference>
<protein>
    <recommendedName>
        <fullName evidence="3 7">6,7-dimethyl-8-ribityllumazine synthase</fullName>
        <shortName evidence="7">DMRL synthase</shortName>
        <shortName evidence="7">LS</shortName>
        <shortName evidence="7">Lumazine synthase</shortName>
        <ecNumber evidence="3 7">2.5.1.78</ecNumber>
    </recommendedName>
</protein>
<feature type="binding site" evidence="7">
    <location>
        <begin position="94"/>
        <end position="95"/>
    </location>
    <ligand>
        <name>(2S)-2-hydroxy-3-oxobutyl phosphate</name>
        <dbReference type="ChEBI" id="CHEBI:58830"/>
    </ligand>
</feature>
<dbReference type="Pfam" id="PF00885">
    <property type="entry name" value="DMRL_synthase"/>
    <property type="match status" value="1"/>
</dbReference>
<comment type="similarity">
    <text evidence="2 7">Belongs to the DMRL synthase family.</text>
</comment>
<dbReference type="AlphaFoldDB" id="A0A916JJ15"/>
<dbReference type="PANTHER" id="PTHR21058:SF0">
    <property type="entry name" value="6,7-DIMETHYL-8-RIBITYLLUMAZINE SYNTHASE"/>
    <property type="match status" value="1"/>
</dbReference>
<keyword evidence="5 7" id="KW-0808">Transferase</keyword>
<evidence type="ECO:0000256" key="3">
    <source>
        <dbReference type="ARBA" id="ARBA00012664"/>
    </source>
</evidence>
<keyword evidence="4 7" id="KW-0686">Riboflavin biosynthesis</keyword>
<evidence type="ECO:0000256" key="6">
    <source>
        <dbReference type="ARBA" id="ARBA00048785"/>
    </source>
</evidence>
<accession>A0A916JJ15</accession>
<dbReference type="PANTHER" id="PTHR21058">
    <property type="entry name" value="6,7-DIMETHYL-8-RIBITYLLUMAZINE SYNTHASE DMRL SYNTHASE LUMAZINE SYNTHASE"/>
    <property type="match status" value="1"/>
</dbReference>
<evidence type="ECO:0000256" key="7">
    <source>
        <dbReference type="HAMAP-Rule" id="MF_00178"/>
    </source>
</evidence>
<dbReference type="Proteomes" id="UP000683507">
    <property type="component" value="Chromosome"/>
</dbReference>
<dbReference type="GO" id="GO:0009349">
    <property type="term" value="C:riboflavin synthase complex"/>
    <property type="evidence" value="ECO:0007669"/>
    <property type="project" value="UniProtKB-UniRule"/>
</dbReference>
<evidence type="ECO:0000256" key="5">
    <source>
        <dbReference type="ARBA" id="ARBA00022679"/>
    </source>
</evidence>
<dbReference type="InterPro" id="IPR034964">
    <property type="entry name" value="LS"/>
</dbReference>
<reference evidence="8" key="1">
    <citation type="submission" date="2021-04" db="EMBL/GenBank/DDBJ databases">
        <authorList>
            <person name="Rodrigo-Torres L."/>
            <person name="Arahal R. D."/>
            <person name="Lucena T."/>
        </authorList>
    </citation>
    <scope>NUCLEOTIDE SEQUENCE</scope>
    <source>
        <strain evidence="8">AS29M-1</strain>
    </source>
</reference>
<evidence type="ECO:0000256" key="1">
    <source>
        <dbReference type="ARBA" id="ARBA00004917"/>
    </source>
</evidence>
<dbReference type="InterPro" id="IPR002180">
    <property type="entry name" value="LS/RS"/>
</dbReference>
<sequence>MATEGKDLSYYDKSTIPNGKGMTIGLVVSEWNEKITGGLLSGAKKALLDNGVLEENILIHWVPGSFELALGAQYLFEDKMVDGVVCLGSVIQGETKHFDFVCHGATQGIMNVGLKYNKPAIFGLLTDNTMQQAIDRSGGKHGNKGIECAIACMKMVALKKKI</sequence>